<dbReference type="Gene3D" id="3.40.50.300">
    <property type="entry name" value="P-loop containing nucleotide triphosphate hydrolases"/>
    <property type="match status" value="1"/>
</dbReference>
<dbReference type="EMBL" id="WIXP02000007">
    <property type="protein sequence ID" value="KAF6207944.1"/>
    <property type="molecule type" value="Genomic_DNA"/>
</dbReference>
<organism evidence="2 3">
    <name type="scientific">Apolygus lucorum</name>
    <name type="common">Small green plant bug</name>
    <name type="synonym">Lygocoris lucorum</name>
    <dbReference type="NCBI Taxonomy" id="248454"/>
    <lineage>
        <taxon>Eukaryota</taxon>
        <taxon>Metazoa</taxon>
        <taxon>Ecdysozoa</taxon>
        <taxon>Arthropoda</taxon>
        <taxon>Hexapoda</taxon>
        <taxon>Insecta</taxon>
        <taxon>Pterygota</taxon>
        <taxon>Neoptera</taxon>
        <taxon>Paraneoptera</taxon>
        <taxon>Hemiptera</taxon>
        <taxon>Heteroptera</taxon>
        <taxon>Panheteroptera</taxon>
        <taxon>Cimicomorpha</taxon>
        <taxon>Miridae</taxon>
        <taxon>Mirini</taxon>
        <taxon>Apolygus</taxon>
    </lineage>
</organism>
<dbReference type="InterPro" id="IPR051372">
    <property type="entry name" value="CWC21"/>
</dbReference>
<evidence type="ECO:0000313" key="3">
    <source>
        <dbReference type="Proteomes" id="UP000466442"/>
    </source>
</evidence>
<feature type="compositionally biased region" description="Polar residues" evidence="1">
    <location>
        <begin position="897"/>
        <end position="915"/>
    </location>
</feature>
<evidence type="ECO:0000256" key="1">
    <source>
        <dbReference type="SAM" id="MobiDB-lite"/>
    </source>
</evidence>
<keyword evidence="3" id="KW-1185">Reference proteome</keyword>
<dbReference type="PANTHER" id="PTHR36562:SF5">
    <property type="entry name" value="SERINE_ARGININE REPETITIVE MATRIX 2"/>
    <property type="match status" value="1"/>
</dbReference>
<dbReference type="OrthoDB" id="10262413at2759"/>
<feature type="region of interest" description="Disordered" evidence="1">
    <location>
        <begin position="70"/>
        <end position="210"/>
    </location>
</feature>
<sequence length="1208" mass="139300">MGTKWEMIPPNDDYKYPQNMPDSLTEIKEKMKKRPFYCYRIFVNNVDHYVPREIAKFFNGEYFLTPQMINSMKDTGKPPPVEEQEDEVGGKGKKGKKGKQSKRQSKAGGSRKSRASGSSRRSSKRQSRSSKASSGKRKSRASKSGGKRKSKASGGRRQSQKSGRRQSQKSGGSRRQSQKSGRRQSQKKSGTKSGKGKMKPAKVPTVAAEPERVEQLVEELWPKFSRKQATFIKSYDWDGDYPYLEDLRLLTKEQIGFDFERAREFHQEPLEWDEELKRKMKERAWMYTRCIPPCGGLSGEPEDDAALFFSEFMAGDIPVPPTVGPGGDTPGAGRPSTQTVTSVKQNVVTLVKEYRNLMWKEDRGEKSLNYYNEDLFWGYPTHQVTATRVLPVPEGELPPYYVFETIPNIKTREDYVRDMFPCMIQIYDITKSPNCIEEAKMALDFLIEELKSYSEDVRLRNQALYGIHTYILLSPLLTWAETRTFAKQPQDVLREEYFRKRIPHPKYKKHWEFENYVFDKALEHRDLLKIIIIGVGCVYGNGDHDLKPYYELARRNITPVLYLGRGYNIVPLIHVEDLVRLILQLTREWPAFTRYIVAAEKQFRNVSEIMEIIAKEIAEGYVSNVPFCFGKGYGIVGEDVHNLLYNEFKFNCTYLHDIKKHQFRHDFGASTRKTFEQYEKEKGYRPTRIVLFGPSDSDQRKIGEALAAHYKVPYINAFRAVKIFLRILLDLQNQVLDAALPKTPKKNWKLGEGKTSDTMQLLKLSERLEWHRENRLLFQREAPLEAMRDAYLEEVKRQDPTNCRVADLQRPDFFEMDTLHKAEPEDAKFKEAKEQLINFDRMKQNGADLLGALIRVDMQALIVHELLKFPTCKNNGYVLDGLPTSEEEAEIIFSRDGVSTTSSAGPPRSKSSTSSPAYAQPQATTTARGIEDYEYLPSHVFHIKKSEREAFRDLIKGEKASSFQKDFMAHFRRMQTHRLIMTKIRSALDFFEDKFNLTTYCFDSGSTPPDQIVKNIIEMIGEGIDLDPLYHPVSEPAIETTVTQDPSLIKQQLGVYSEDDGPRFDAAERVEQLVEPWEIRFPRVEKSLSEIQPEVPLCDRVFTQDEIDEAKKMGEKMIKDILNLPDRALGFINYINKFVTKSVVKAAIKAGEERPEDVIDWTAFHLMANNEGARMPVNKIIPQPPQPNLSEYPFYVDKFDKKYVAHLE</sequence>
<name>A0A6A4K7R7_APOLU</name>
<dbReference type="InterPro" id="IPR027417">
    <property type="entry name" value="P-loop_NTPase"/>
</dbReference>
<dbReference type="Proteomes" id="UP000466442">
    <property type="component" value="Unassembled WGS sequence"/>
</dbReference>
<comment type="caution">
    <text evidence="2">The sequence shown here is derived from an EMBL/GenBank/DDBJ whole genome shotgun (WGS) entry which is preliminary data.</text>
</comment>
<dbReference type="SUPFAM" id="SSF51735">
    <property type="entry name" value="NAD(P)-binding Rossmann-fold domains"/>
    <property type="match status" value="1"/>
</dbReference>
<dbReference type="InterPro" id="IPR036291">
    <property type="entry name" value="NAD(P)-bd_dom_sf"/>
</dbReference>
<feature type="region of interest" description="Disordered" evidence="1">
    <location>
        <begin position="895"/>
        <end position="923"/>
    </location>
</feature>
<dbReference type="Gene3D" id="3.40.50.720">
    <property type="entry name" value="NAD(P)-binding Rossmann-like Domain"/>
    <property type="match status" value="1"/>
</dbReference>
<feature type="compositionally biased region" description="Basic residues" evidence="1">
    <location>
        <begin position="158"/>
        <end position="167"/>
    </location>
</feature>
<protein>
    <submittedName>
        <fullName evidence="2">Uncharacterized protein</fullName>
    </submittedName>
</protein>
<feature type="compositionally biased region" description="Basic residues" evidence="1">
    <location>
        <begin position="121"/>
        <end position="151"/>
    </location>
</feature>
<feature type="compositionally biased region" description="Basic residues" evidence="1">
    <location>
        <begin position="91"/>
        <end position="114"/>
    </location>
</feature>
<reference evidence="2" key="1">
    <citation type="journal article" date="2021" name="Mol. Ecol. Resour.">
        <title>Apolygus lucorum genome provides insights into omnivorousness and mesophyll feeding.</title>
        <authorList>
            <person name="Liu Y."/>
            <person name="Liu H."/>
            <person name="Wang H."/>
            <person name="Huang T."/>
            <person name="Liu B."/>
            <person name="Yang B."/>
            <person name="Yin L."/>
            <person name="Li B."/>
            <person name="Zhang Y."/>
            <person name="Zhang S."/>
            <person name="Jiang F."/>
            <person name="Zhang X."/>
            <person name="Ren Y."/>
            <person name="Wang B."/>
            <person name="Wang S."/>
            <person name="Lu Y."/>
            <person name="Wu K."/>
            <person name="Fan W."/>
            <person name="Wang G."/>
        </authorList>
    </citation>
    <scope>NUCLEOTIDE SEQUENCE</scope>
    <source>
        <strain evidence="2">12Hb</strain>
    </source>
</reference>
<accession>A0A6A4K7R7</accession>
<gene>
    <name evidence="2" type="ORF">GE061_016393</name>
</gene>
<dbReference type="GO" id="GO:0005634">
    <property type="term" value="C:nucleus"/>
    <property type="evidence" value="ECO:0007669"/>
    <property type="project" value="TreeGrafter"/>
</dbReference>
<dbReference type="AlphaFoldDB" id="A0A6A4K7R7"/>
<dbReference type="PANTHER" id="PTHR36562">
    <property type="entry name" value="SERINE/ARGININE REPETITIVE MATRIX 2"/>
    <property type="match status" value="1"/>
</dbReference>
<feature type="compositionally biased region" description="Basic residues" evidence="1">
    <location>
        <begin position="176"/>
        <end position="200"/>
    </location>
</feature>
<evidence type="ECO:0000313" key="2">
    <source>
        <dbReference type="EMBL" id="KAF6207944.1"/>
    </source>
</evidence>
<proteinExistence type="predicted"/>